<dbReference type="Proteomes" id="UP000035681">
    <property type="component" value="Unplaced"/>
</dbReference>
<dbReference type="AlphaFoldDB" id="A0AAF5I457"/>
<keyword evidence="2" id="KW-0812">Transmembrane</keyword>
<evidence type="ECO:0000256" key="1">
    <source>
        <dbReference type="SAM" id="MobiDB-lite"/>
    </source>
</evidence>
<dbReference type="Gene3D" id="3.40.50.410">
    <property type="entry name" value="von Willebrand factor, type A domain"/>
    <property type="match status" value="1"/>
</dbReference>
<dbReference type="WBParaSite" id="TCONS_00015678.p1">
    <property type="protein sequence ID" value="TCONS_00015678.p1"/>
    <property type="gene ID" value="XLOC_010357"/>
</dbReference>
<evidence type="ECO:0000313" key="3">
    <source>
        <dbReference type="Proteomes" id="UP000035681"/>
    </source>
</evidence>
<feature type="compositionally biased region" description="Low complexity" evidence="1">
    <location>
        <begin position="51"/>
        <end position="65"/>
    </location>
</feature>
<feature type="region of interest" description="Disordered" evidence="1">
    <location>
        <begin position="43"/>
        <end position="65"/>
    </location>
</feature>
<name>A0AAF5I457_STRER</name>
<accession>A0AAF5I457</accession>
<keyword evidence="2" id="KW-1133">Transmembrane helix</keyword>
<protein>
    <submittedName>
        <fullName evidence="4">VWFA domain-containing protein</fullName>
    </submittedName>
</protein>
<sequence length="1410" mass="159795">NFYIMPSASKKSLIIAGVAAVILLVGAALIVVAVVELTKNKNEPSKSEKIPTTSTTPHNPSNNGTLQIPTTTLTPIICNMAIAVDSSIDVLPLYQFFKEINIIKNNISSLIINFRNTYLASYNRYVQNEYSFNSMNNINDFQNNLNMISPGSGSNLSLLLTNIASLNPPFCGKISTYIFISEYCPDEILKSIPLVDEIKKKGSINFIIIGNRIKASYLAALQPSNILTFDIDNNNINVILNFIKSTQSCGFIDSSICKTTDIPTTVESLTTPQSLPLDCNIAIGVDLSSDILSPNYFEIEIEILQNNISNIIPDFRNVALLGYNNDVTYKKDFQSLNSKIDFISELESFTQKPGFNLTSLLQNLNSLNVPSCEKLSTFIFLSENVTDILSSIPFAVELRNKGTLNFIILGTGVKKVDLKPLNPSSVYEFDLAKCDVESLLIYFSNQIMCDRKNCLPTTTPKPCIKKKECNVILGVDSSSDELESQFFKTELELLQYNISNVIPDFSRLAIFDYNENVNLDRYYGTLESQNEFIKAIGNITQSPGFKLSNLLQKISMLIIPNNYKVSTYVLISKYDENEILLSKDYSKYINSIGSLNFIILGTDIKEDDLKPLEYSNIITYDLGTCDTQPIVQFFSNSLTCSETCTPTHCNPNQKLCNIMFSIDTSSDILSSDSYNQLIGYIENNISSIVTDFDYAGISSYNENPNINYPIGSISDIVDFKSKLKSLKQNSGWRLSLMLNDLVRNINLQTYTKLNTFVFITNFNQTEIDLSYNAAKYLTSIGTLNFVIVGTKPQMRNFLSLNPTSMYHLDFSNCDVNELVNYFRNALDCSVDCGKSSLVPITTTPTAICDLYITFAIDTYDQALSNYNFNFEKKIIYNNVSNIITDFSKTSIFSFDRNQKLFLFNSIHNKYEFSEDINYIKQSNKSSLSTTMKLIDIQNTSGGKLSTFIFLSHKNIEEINLSINYSYSLTKKGTLTFVLIGTEVDENDLQKLTYSNVIYWNFKQCSIEKLHYALFFCDKSHNVGNNIFDQINIIENYFFNSFESQEESFLTFVGEGKKSLNNSFAIIQPNDGNTLNKYILEILKLSISNGEISYLNLIKQFYNHLSLANEDVYTNYPIIVFFFNSYLNDLSSVKEVLQKIKDEKLQKIKSVAIIFQKEYENNATFLVGDSNVFYSKNTSRKNMYNDIVLWILNKICENSGESTNSPLFTVTPSIQLTSTNTIQTTKESKPIDNCKNYFTFAIDTNSDSLNKSEFNFLKNVIKNNISSLITNYSTVSIDTFDIKYNRWYTFGEIRTIEEFMMNIYVLKQRKMTSFDLLIQRLNKLPISNGWVMSTYIFISRIYKNEINKSVIDTKILKSKGTLNFIILGNNILESDLSPLQPSNVFSWDLTSSSVDKLKKFFNNSIACNNIN</sequence>
<organism evidence="3 4">
    <name type="scientific">Strongyloides stercoralis</name>
    <name type="common">Threadworm</name>
    <dbReference type="NCBI Taxonomy" id="6248"/>
    <lineage>
        <taxon>Eukaryota</taxon>
        <taxon>Metazoa</taxon>
        <taxon>Ecdysozoa</taxon>
        <taxon>Nematoda</taxon>
        <taxon>Chromadorea</taxon>
        <taxon>Rhabditida</taxon>
        <taxon>Tylenchina</taxon>
        <taxon>Panagrolaimomorpha</taxon>
        <taxon>Strongyloidoidea</taxon>
        <taxon>Strongyloididae</taxon>
        <taxon>Strongyloides</taxon>
    </lineage>
</organism>
<keyword evidence="3" id="KW-1185">Reference proteome</keyword>
<evidence type="ECO:0000256" key="2">
    <source>
        <dbReference type="SAM" id="Phobius"/>
    </source>
</evidence>
<dbReference type="SUPFAM" id="SSF53300">
    <property type="entry name" value="vWA-like"/>
    <property type="match status" value="2"/>
</dbReference>
<reference evidence="4" key="1">
    <citation type="submission" date="2024-02" db="UniProtKB">
        <authorList>
            <consortium name="WormBaseParasite"/>
        </authorList>
    </citation>
    <scope>IDENTIFICATION</scope>
</reference>
<feature type="transmembrane region" description="Helical" evidence="2">
    <location>
        <begin position="12"/>
        <end position="35"/>
    </location>
</feature>
<keyword evidence="2" id="KW-0472">Membrane</keyword>
<evidence type="ECO:0000313" key="4">
    <source>
        <dbReference type="WBParaSite" id="TCONS_00015678.p1"/>
    </source>
</evidence>
<proteinExistence type="predicted"/>
<dbReference type="InterPro" id="IPR036465">
    <property type="entry name" value="vWFA_dom_sf"/>
</dbReference>